<organism evidence="3 4">
    <name type="scientific">Oleiagrimonas citrea</name>
    <dbReference type="NCBI Taxonomy" id="1665687"/>
    <lineage>
        <taxon>Bacteria</taxon>
        <taxon>Pseudomonadati</taxon>
        <taxon>Pseudomonadota</taxon>
        <taxon>Gammaproteobacteria</taxon>
        <taxon>Lysobacterales</taxon>
        <taxon>Rhodanobacteraceae</taxon>
        <taxon>Oleiagrimonas</taxon>
    </lineage>
</organism>
<reference evidence="3 4" key="1">
    <citation type="journal article" date="2017" name="Int. J. Syst. Evol. Microbiol.">
        <title>Oleiagrimonas citrea sp. nov., a marine bacterium isolated from tidal flat sediment and emended description of the genus Oleiagrimonas Fang et al. 2015 and Oleiagrimonas soli.</title>
        <authorList>
            <person name="Yang S.H."/>
            <person name="Seo H.S."/>
            <person name="Seong C.N."/>
            <person name="Kwon K.K."/>
        </authorList>
    </citation>
    <scope>NUCLEOTIDE SEQUENCE [LARGE SCALE GENOMIC DNA]</scope>
    <source>
        <strain evidence="3 4">MEBiC09124</strain>
    </source>
</reference>
<protein>
    <recommendedName>
        <fullName evidence="2">DUF5648 domain-containing protein</fullName>
    </recommendedName>
</protein>
<feature type="domain" description="DUF5648" evidence="2">
    <location>
        <begin position="296"/>
        <end position="364"/>
    </location>
</feature>
<dbReference type="InterPro" id="IPR043708">
    <property type="entry name" value="DUF5648"/>
</dbReference>
<accession>A0A846ZLX7</accession>
<name>A0A846ZLX7_9GAMM</name>
<dbReference type="RefSeq" id="WP_168608835.1">
    <property type="nucleotide sequence ID" value="NZ_JAAZQD010000002.1"/>
</dbReference>
<evidence type="ECO:0000259" key="2">
    <source>
        <dbReference type="Pfam" id="PF18885"/>
    </source>
</evidence>
<sequence length="424" mass="46182">MKHPHFAGLLAAGLLMTLSSVSASATDISIQQDVNGQALRIVASKDQYAGAIYSVTYRGTEYIDHYDHGRELQSASSFDGLGECFNPTEAGSSKDGTGSSSTSILISAYASGNTLQTTNNMAFWIYPGSNYVNSCGQMWYVSPLSGHIFSKTVTIGYQGIPNLIRYSASFTPAENHNSATFEAATGYMPPSFSQFLAYNPKTRHLSVLSDGPGEQATPVILATTNGLNAMGVISPGLPQASYPNLGYGRFRFPSTTKWNCVYRATNILAGDTYTYNCFIAIGTVDEVMAAENRLVQSTSQPSPLFRFYNGKDHLLTAIYTEGASAGYQFEGTTMHVYPNAIDSGMEPIYRCREGNHDHFLSTRQDCEGQRYEGQYGFISSHSRPGYSALYRLYNSSVGDHMSTTNPDEGTNHGYRVEGILGYVN</sequence>
<proteinExistence type="predicted"/>
<evidence type="ECO:0000256" key="1">
    <source>
        <dbReference type="SAM" id="SignalP"/>
    </source>
</evidence>
<evidence type="ECO:0000313" key="3">
    <source>
        <dbReference type="EMBL" id="NKZ38558.1"/>
    </source>
</evidence>
<feature type="domain" description="DUF5648" evidence="2">
    <location>
        <begin position="370"/>
        <end position="423"/>
    </location>
</feature>
<dbReference type="AlphaFoldDB" id="A0A846ZLX7"/>
<dbReference type="EMBL" id="JAAZQD010000002">
    <property type="protein sequence ID" value="NKZ38558.1"/>
    <property type="molecule type" value="Genomic_DNA"/>
</dbReference>
<keyword evidence="1" id="KW-0732">Signal</keyword>
<dbReference type="Pfam" id="PF18885">
    <property type="entry name" value="DUF5648"/>
    <property type="match status" value="2"/>
</dbReference>
<evidence type="ECO:0000313" key="4">
    <source>
        <dbReference type="Proteomes" id="UP000541636"/>
    </source>
</evidence>
<gene>
    <name evidence="3" type="ORF">HF690_06250</name>
</gene>
<keyword evidence="4" id="KW-1185">Reference proteome</keyword>
<dbReference type="Proteomes" id="UP000541636">
    <property type="component" value="Unassembled WGS sequence"/>
</dbReference>
<feature type="signal peptide" evidence="1">
    <location>
        <begin position="1"/>
        <end position="25"/>
    </location>
</feature>
<comment type="caution">
    <text evidence="3">The sequence shown here is derived from an EMBL/GenBank/DDBJ whole genome shotgun (WGS) entry which is preliminary data.</text>
</comment>
<feature type="chain" id="PRO_5032741033" description="DUF5648 domain-containing protein" evidence="1">
    <location>
        <begin position="26"/>
        <end position="424"/>
    </location>
</feature>